<evidence type="ECO:0000313" key="4">
    <source>
        <dbReference type="Proteomes" id="UP000198850"/>
    </source>
</evidence>
<accession>A0A1H3ZR16</accession>
<dbReference type="EMBL" id="FNRA01000002">
    <property type="protein sequence ID" value="SEA25714.1"/>
    <property type="molecule type" value="Genomic_DNA"/>
</dbReference>
<dbReference type="InterPro" id="IPR029044">
    <property type="entry name" value="Nucleotide-diphossugar_trans"/>
</dbReference>
<feature type="transmembrane region" description="Helical" evidence="1">
    <location>
        <begin position="271"/>
        <end position="289"/>
    </location>
</feature>
<dbReference type="AlphaFoldDB" id="A0A1H3ZR16"/>
<dbReference type="CDD" id="cd00761">
    <property type="entry name" value="Glyco_tranf_GTA_type"/>
    <property type="match status" value="1"/>
</dbReference>
<keyword evidence="1" id="KW-0472">Membrane</keyword>
<evidence type="ECO:0000259" key="2">
    <source>
        <dbReference type="Pfam" id="PF00535"/>
    </source>
</evidence>
<dbReference type="RefSeq" id="WP_090555579.1">
    <property type="nucleotide sequence ID" value="NZ_FNRA01000002.1"/>
</dbReference>
<dbReference type="Pfam" id="PF00535">
    <property type="entry name" value="Glycos_transf_2"/>
    <property type="match status" value="1"/>
</dbReference>
<dbReference type="Gene3D" id="3.90.550.10">
    <property type="entry name" value="Spore Coat Polysaccharide Biosynthesis Protein SpsA, Chain A"/>
    <property type="match status" value="1"/>
</dbReference>
<evidence type="ECO:0000256" key="1">
    <source>
        <dbReference type="SAM" id="Phobius"/>
    </source>
</evidence>
<proteinExistence type="predicted"/>
<dbReference type="STRING" id="425514.SAMN05443550_102445"/>
<keyword evidence="4" id="KW-1185">Reference proteome</keyword>
<protein>
    <submittedName>
        <fullName evidence="3">Glycosyltransferase, GT2 family</fullName>
    </submittedName>
</protein>
<feature type="domain" description="Glycosyltransferase 2-like" evidence="2">
    <location>
        <begin position="7"/>
        <end position="143"/>
    </location>
</feature>
<gene>
    <name evidence="3" type="ORF">SAMN05443550_102445</name>
</gene>
<organism evidence="3 4">
    <name type="scientific">Pedobacter hartonius</name>
    <dbReference type="NCBI Taxonomy" id="425514"/>
    <lineage>
        <taxon>Bacteria</taxon>
        <taxon>Pseudomonadati</taxon>
        <taxon>Bacteroidota</taxon>
        <taxon>Sphingobacteriia</taxon>
        <taxon>Sphingobacteriales</taxon>
        <taxon>Sphingobacteriaceae</taxon>
        <taxon>Pedobacter</taxon>
    </lineage>
</organism>
<dbReference type="InterPro" id="IPR001173">
    <property type="entry name" value="Glyco_trans_2-like"/>
</dbReference>
<dbReference type="OrthoDB" id="786280at2"/>
<keyword evidence="1" id="KW-0812">Transmembrane</keyword>
<dbReference type="Proteomes" id="UP000198850">
    <property type="component" value="Unassembled WGS sequence"/>
</dbReference>
<reference evidence="3 4" key="1">
    <citation type="submission" date="2016-10" db="EMBL/GenBank/DDBJ databases">
        <authorList>
            <person name="de Groot N.N."/>
        </authorList>
    </citation>
    <scope>NUCLEOTIDE SEQUENCE [LARGE SCALE GENOMIC DNA]</scope>
    <source>
        <strain evidence="3 4">DSM 19033</strain>
    </source>
</reference>
<dbReference type="SUPFAM" id="SSF53448">
    <property type="entry name" value="Nucleotide-diphospho-sugar transferases"/>
    <property type="match status" value="1"/>
</dbReference>
<evidence type="ECO:0000313" key="3">
    <source>
        <dbReference type="EMBL" id="SEA25714.1"/>
    </source>
</evidence>
<dbReference type="GO" id="GO:0016740">
    <property type="term" value="F:transferase activity"/>
    <property type="evidence" value="ECO:0007669"/>
    <property type="project" value="UniProtKB-KW"/>
</dbReference>
<keyword evidence="3" id="KW-0808">Transferase</keyword>
<name>A0A1H3ZR16_9SPHI</name>
<dbReference type="PANTHER" id="PTHR43685">
    <property type="entry name" value="GLYCOSYLTRANSFERASE"/>
    <property type="match status" value="1"/>
</dbReference>
<sequence length="322" mass="36225">MANRGITVIICTFNGKQRLSETITHIAGQTLPENIGWEVILADNASTDGSALFAEALWDSCAVKNVPFRVIIESQPGKLYALQHAVKAANYEYIVICDDDNWLSADYLKNAFELLQAMPDVGAIGGQGVPVTDGTFPEWFQHHFSDYAVGPQAKGTGYMRPRDVLWGAGLITKKSLYLKMYNEYPSFLPELGSVSVLSAEDTEYCMRLILKGYRLYYDAALIYHHFIPGAKLTTTFRDEKLLKGFTDANLILRKYYAAMRATIKTKGRPDIWLMLLLIAPLNYIFAFSGKRAEKARDTLFYLLPFRIKADAISTKIKAFLKE</sequence>
<dbReference type="PANTHER" id="PTHR43685:SF2">
    <property type="entry name" value="GLYCOSYLTRANSFERASE 2-LIKE DOMAIN-CONTAINING PROTEIN"/>
    <property type="match status" value="1"/>
</dbReference>
<dbReference type="InterPro" id="IPR050834">
    <property type="entry name" value="Glycosyltransf_2"/>
</dbReference>
<keyword evidence="1" id="KW-1133">Transmembrane helix</keyword>